<dbReference type="eggNOG" id="ENOG50309XJ">
    <property type="taxonomic scope" value="Bacteria"/>
</dbReference>
<dbReference type="RefSeq" id="WP_006805477.1">
    <property type="nucleotide sequence ID" value="NZ_GG700633.1"/>
</dbReference>
<sequence>MLKLLNESYRIEHLRGGHPPKLSVLDRLVIMLSYYRDYRTMENIAFEYGVAKSTVCECVKWVENILIKSGEFSLPKKRELVRDTEIEVVLVDATECEIERPKKNSGNLTREKRKSTR</sequence>
<proteinExistence type="predicted"/>
<dbReference type="InterPro" id="IPR027805">
    <property type="entry name" value="Transposase_HTH_dom"/>
</dbReference>
<dbReference type="EMBL" id="ACVB02000026">
    <property type="protein sequence ID" value="EEX73506.1"/>
    <property type="molecule type" value="Genomic_DNA"/>
</dbReference>
<dbReference type="AlphaFoldDB" id="C9N019"/>
<accession>C9N019</accession>
<comment type="caution">
    <text evidence="2">The sequence shown here is derived from an EMBL/GenBank/DDBJ whole genome shotgun (WGS) entry which is preliminary data.</text>
</comment>
<dbReference type="Pfam" id="PF13613">
    <property type="entry name" value="HTH_Tnp_4"/>
    <property type="match status" value="1"/>
</dbReference>
<evidence type="ECO:0000313" key="3">
    <source>
        <dbReference type="Proteomes" id="UP000006233"/>
    </source>
</evidence>
<dbReference type="Proteomes" id="UP000006233">
    <property type="component" value="Unassembled WGS sequence"/>
</dbReference>
<protein>
    <recommendedName>
        <fullName evidence="1">Transposase Helix-turn-helix domain-containing protein</fullName>
    </recommendedName>
</protein>
<feature type="domain" description="Transposase Helix-turn-helix" evidence="1">
    <location>
        <begin position="21"/>
        <end position="71"/>
    </location>
</feature>
<organism evidence="2 3">
    <name type="scientific">Leptotrichia hofstadii F0254</name>
    <dbReference type="NCBI Taxonomy" id="634994"/>
    <lineage>
        <taxon>Bacteria</taxon>
        <taxon>Fusobacteriati</taxon>
        <taxon>Fusobacteriota</taxon>
        <taxon>Fusobacteriia</taxon>
        <taxon>Fusobacteriales</taxon>
        <taxon>Leptotrichiaceae</taxon>
        <taxon>Leptotrichia</taxon>
    </lineage>
</organism>
<name>C9N019_9FUSO</name>
<reference evidence="2 3" key="1">
    <citation type="submission" date="2009-09" db="EMBL/GenBank/DDBJ databases">
        <authorList>
            <person name="Weinstock G."/>
            <person name="Sodergren E."/>
            <person name="Clifton S."/>
            <person name="Fulton L."/>
            <person name="Fulton B."/>
            <person name="Courtney L."/>
            <person name="Fronick C."/>
            <person name="Harrison M."/>
            <person name="Strong C."/>
            <person name="Farmer C."/>
            <person name="Delahaunty K."/>
            <person name="Markovic C."/>
            <person name="Hall O."/>
            <person name="Minx P."/>
            <person name="Tomlinson C."/>
            <person name="Mitreva M."/>
            <person name="Nelson J."/>
            <person name="Hou S."/>
            <person name="Wollam A."/>
            <person name="Pepin K.H."/>
            <person name="Johnson M."/>
            <person name="Bhonagiri V."/>
            <person name="Nash W.E."/>
            <person name="Warren W."/>
            <person name="Chinwalla A."/>
            <person name="Mardis E.R."/>
            <person name="Wilson R.K."/>
        </authorList>
    </citation>
    <scope>NUCLEOTIDE SEQUENCE [LARGE SCALE GENOMIC DNA]</scope>
    <source>
        <strain evidence="2 3">F0254</strain>
    </source>
</reference>
<evidence type="ECO:0000259" key="1">
    <source>
        <dbReference type="Pfam" id="PF13613"/>
    </source>
</evidence>
<gene>
    <name evidence="2" type="ORF">GCWU000323_02175</name>
</gene>
<dbReference type="HOGENOM" id="CLU_073820_3_1_0"/>
<dbReference type="STRING" id="634994.GCWU000323_02175"/>
<evidence type="ECO:0000313" key="2">
    <source>
        <dbReference type="EMBL" id="EEX73506.1"/>
    </source>
</evidence>